<evidence type="ECO:0000313" key="2">
    <source>
        <dbReference type="Proteomes" id="UP000076962"/>
    </source>
</evidence>
<dbReference type="AlphaFoldDB" id="A0A176RX53"/>
<protein>
    <submittedName>
        <fullName evidence="1">Uncharacterized protein</fullName>
    </submittedName>
</protein>
<comment type="caution">
    <text evidence="1">The sequence shown here is derived from an EMBL/GenBank/DDBJ whole genome shotgun (WGS) entry which is preliminary data.</text>
</comment>
<evidence type="ECO:0000313" key="1">
    <source>
        <dbReference type="EMBL" id="OAD20278.1"/>
    </source>
</evidence>
<proteinExistence type="predicted"/>
<dbReference type="Proteomes" id="UP000076962">
    <property type="component" value="Unassembled WGS sequence"/>
</dbReference>
<organism evidence="1 2">
    <name type="scientific">Candidatus Thiomargarita nelsonii</name>
    <dbReference type="NCBI Taxonomy" id="1003181"/>
    <lineage>
        <taxon>Bacteria</taxon>
        <taxon>Pseudomonadati</taxon>
        <taxon>Pseudomonadota</taxon>
        <taxon>Gammaproteobacteria</taxon>
        <taxon>Thiotrichales</taxon>
        <taxon>Thiotrichaceae</taxon>
        <taxon>Thiomargarita</taxon>
    </lineage>
</organism>
<gene>
    <name evidence="1" type="ORF">THIOM_004038</name>
</gene>
<reference evidence="1 2" key="1">
    <citation type="submission" date="2016-05" db="EMBL/GenBank/DDBJ databases">
        <title>Single-cell genome of chain-forming Candidatus Thiomargarita nelsonii and comparison to other large sulfur-oxidizing bacteria.</title>
        <authorList>
            <person name="Winkel M."/>
            <person name="Salman V."/>
            <person name="Woyke T."/>
            <person name="Schulz-Vogt H."/>
            <person name="Richter M."/>
            <person name="Flood B."/>
            <person name="Bailey J."/>
            <person name="Amann R."/>
            <person name="Mussmann M."/>
        </authorList>
    </citation>
    <scope>NUCLEOTIDE SEQUENCE [LARGE SCALE GENOMIC DNA]</scope>
    <source>
        <strain evidence="1 2">THI036</strain>
    </source>
</reference>
<accession>A0A176RX53</accession>
<dbReference type="EMBL" id="LUTY01002496">
    <property type="protein sequence ID" value="OAD20278.1"/>
    <property type="molecule type" value="Genomic_DNA"/>
</dbReference>
<keyword evidence="2" id="KW-1185">Reference proteome</keyword>
<sequence length="63" mass="6784">MVSKVMLSITTVIRGEALVKGTGDPNPLQVTVGMTAVTSILFNRTDEQKAVTVVVETSIIFYL</sequence>
<name>A0A176RX53_9GAMM</name>